<dbReference type="Pfam" id="PF05978">
    <property type="entry name" value="UNC-93"/>
    <property type="match status" value="1"/>
</dbReference>
<feature type="transmembrane region" description="Helical" evidence="7">
    <location>
        <begin position="27"/>
        <end position="44"/>
    </location>
</feature>
<evidence type="ECO:0000313" key="9">
    <source>
        <dbReference type="Proteomes" id="UP000678393"/>
    </source>
</evidence>
<feature type="transmembrane region" description="Helical" evidence="7">
    <location>
        <begin position="257"/>
        <end position="278"/>
    </location>
</feature>
<dbReference type="Gene3D" id="1.20.1250.20">
    <property type="entry name" value="MFS general substrate transporter like domains"/>
    <property type="match status" value="1"/>
</dbReference>
<proteinExistence type="inferred from homology"/>
<comment type="caution">
    <text evidence="8">The sequence shown here is derived from an EMBL/GenBank/DDBJ whole genome shotgun (WGS) entry which is preliminary data.</text>
</comment>
<dbReference type="GO" id="GO:0016020">
    <property type="term" value="C:membrane"/>
    <property type="evidence" value="ECO:0007669"/>
    <property type="project" value="UniProtKB-SubCell"/>
</dbReference>
<accession>A0A8S3Z9S3</accession>
<dbReference type="InterPro" id="IPR010291">
    <property type="entry name" value="Ion_channel_UNC-93"/>
</dbReference>
<evidence type="ECO:0000256" key="7">
    <source>
        <dbReference type="SAM" id="Phobius"/>
    </source>
</evidence>
<evidence type="ECO:0000256" key="4">
    <source>
        <dbReference type="ARBA" id="ARBA00022989"/>
    </source>
</evidence>
<feature type="region of interest" description="Disordered" evidence="6">
    <location>
        <begin position="542"/>
        <end position="570"/>
    </location>
</feature>
<protein>
    <submittedName>
        <fullName evidence="8">Uncharacterized protein</fullName>
    </submittedName>
</protein>
<dbReference type="InterPro" id="IPR051951">
    <property type="entry name" value="UNC-93_regulatory"/>
</dbReference>
<dbReference type="PANTHER" id="PTHR19444">
    <property type="entry name" value="UNC-93 RELATED"/>
    <property type="match status" value="1"/>
</dbReference>
<evidence type="ECO:0000256" key="5">
    <source>
        <dbReference type="ARBA" id="ARBA00023136"/>
    </source>
</evidence>
<evidence type="ECO:0000256" key="3">
    <source>
        <dbReference type="ARBA" id="ARBA00022692"/>
    </source>
</evidence>
<feature type="compositionally biased region" description="Basic residues" evidence="6">
    <location>
        <begin position="759"/>
        <end position="780"/>
    </location>
</feature>
<name>A0A8S3Z9S3_9EUPU</name>
<evidence type="ECO:0000256" key="1">
    <source>
        <dbReference type="ARBA" id="ARBA00004141"/>
    </source>
</evidence>
<feature type="transmembrane region" description="Helical" evidence="7">
    <location>
        <begin position="158"/>
        <end position="178"/>
    </location>
</feature>
<dbReference type="SUPFAM" id="SSF103473">
    <property type="entry name" value="MFS general substrate transporter"/>
    <property type="match status" value="1"/>
</dbReference>
<feature type="transmembrane region" description="Helical" evidence="7">
    <location>
        <begin position="329"/>
        <end position="349"/>
    </location>
</feature>
<keyword evidence="3 7" id="KW-0812">Transmembrane</keyword>
<feature type="compositionally biased region" description="Acidic residues" evidence="6">
    <location>
        <begin position="596"/>
        <end position="615"/>
    </location>
</feature>
<comment type="subcellular location">
    <subcellularLocation>
        <location evidence="1">Membrane</location>
        <topology evidence="1">Multi-pass membrane protein</topology>
    </subcellularLocation>
</comment>
<dbReference type="EMBL" id="CAJHNH020001629">
    <property type="protein sequence ID" value="CAG5123831.1"/>
    <property type="molecule type" value="Genomic_DNA"/>
</dbReference>
<organism evidence="8 9">
    <name type="scientific">Candidula unifasciata</name>
    <dbReference type="NCBI Taxonomy" id="100452"/>
    <lineage>
        <taxon>Eukaryota</taxon>
        <taxon>Metazoa</taxon>
        <taxon>Spiralia</taxon>
        <taxon>Lophotrochozoa</taxon>
        <taxon>Mollusca</taxon>
        <taxon>Gastropoda</taxon>
        <taxon>Heterobranchia</taxon>
        <taxon>Euthyneura</taxon>
        <taxon>Panpulmonata</taxon>
        <taxon>Eupulmonata</taxon>
        <taxon>Stylommatophora</taxon>
        <taxon>Helicina</taxon>
        <taxon>Helicoidea</taxon>
        <taxon>Geomitridae</taxon>
        <taxon>Candidula</taxon>
    </lineage>
</organism>
<dbReference type="AlphaFoldDB" id="A0A8S3Z9S3"/>
<dbReference type="OrthoDB" id="78663at2759"/>
<evidence type="ECO:0000313" key="8">
    <source>
        <dbReference type="EMBL" id="CAG5123831.1"/>
    </source>
</evidence>
<dbReference type="Proteomes" id="UP000678393">
    <property type="component" value="Unassembled WGS sequence"/>
</dbReference>
<reference evidence="8" key="1">
    <citation type="submission" date="2021-04" db="EMBL/GenBank/DDBJ databases">
        <authorList>
            <consortium name="Molecular Ecology Group"/>
        </authorList>
    </citation>
    <scope>NUCLEOTIDE SEQUENCE</scope>
</reference>
<keyword evidence="4 7" id="KW-1133">Transmembrane helix</keyword>
<evidence type="ECO:0000256" key="2">
    <source>
        <dbReference type="ARBA" id="ARBA00009172"/>
    </source>
</evidence>
<gene>
    <name evidence="8" type="ORF">CUNI_LOCUS9389</name>
</gene>
<sequence length="859" mass="94584">MRCCGAVEIHHKCVDEVSLEGKEIKNTIVITFAFQVVFTAFNALQNLHSSLHDEESLGNISLAILYGTAILSSILSPTVIGLIGAKTAIVASFAAHCIYVLANFYPSFTTMAPAAVALGAFHGPAWTSQALYISACAFSFSKSSSASPYTVLSRFNGFFFAVFATAQIVGNLVTSTIIRDGIANDTDDTVKFCGPQDCPHHENSTIEDPEEWVIDITLGFLMACALLGLGLVIFLLSPLPRSDWIQRVSVRDTATSCFKVLMSVNMMLLVPLIFFTAAEHAFLITAYTKSYVACPIGIHMVGYVMAVYGATTPAFVYIFSHLARIAGRFLLLMLSLLTHIFLFIVLFRWTPTADEKAVIFIIPIVWGVSESILQAQANALIAMLFPTQKEPAFANFHAWRSLGYAITFLNASYLCVSTKLIVCMTFAGLGTVLYVILEFKSKNHLSFDRVELADIINEAQQGWRRDEKGLTLEINKVMSLEHLAGSKATSWHHAGPIMYDYMDSVKSRSVSRTNLLPHSMSDGHLLYAAAKVDAELEKIQNERVQKTAGKNRSKSESCSSKKHNSDTNSHSFYAIPEVSYEDECPMKTGERFFLPDADDDSSSSNNQEDDIDEDEAQRIRDYRKVIRRLSETPANESFTMNNMEIETVDEESLASAGLDNPAFESEENDFNADGDIVFTLGATSPSINGGATFFESDDCAIQNYGVKTRPGDTNSFSGINRLMSDDQGYLSANGSDMCSPVDSVNKSLKSVLNTTSPKSTKKNSKDKRFRVFKGLRNSKKRDKEGKCNSESVSMNDKAQSGGNDNDEQDNHSDADSDGFVDEELDNNKSSVAFDITDVDKTKKKGFIPINETEDVNCIY</sequence>
<evidence type="ECO:0000256" key="6">
    <source>
        <dbReference type="SAM" id="MobiDB-lite"/>
    </source>
</evidence>
<keyword evidence="9" id="KW-1185">Reference proteome</keyword>
<feature type="region of interest" description="Disordered" evidence="6">
    <location>
        <begin position="590"/>
        <end position="617"/>
    </location>
</feature>
<feature type="transmembrane region" description="Helical" evidence="7">
    <location>
        <begin position="212"/>
        <end position="236"/>
    </location>
</feature>
<feature type="transmembrane region" description="Helical" evidence="7">
    <location>
        <begin position="56"/>
        <end position="75"/>
    </location>
</feature>
<keyword evidence="5 7" id="KW-0472">Membrane</keyword>
<dbReference type="PANTHER" id="PTHR19444:SF13">
    <property type="entry name" value="PROTEIN UNC-93 HOMOLOG A"/>
    <property type="match status" value="1"/>
</dbReference>
<feature type="compositionally biased region" description="Acidic residues" evidence="6">
    <location>
        <begin position="815"/>
        <end position="824"/>
    </location>
</feature>
<comment type="similarity">
    <text evidence="2">Belongs to the unc-93 family.</text>
</comment>
<feature type="region of interest" description="Disordered" evidence="6">
    <location>
        <begin position="752"/>
        <end position="825"/>
    </location>
</feature>
<feature type="transmembrane region" description="Helical" evidence="7">
    <location>
        <begin position="290"/>
        <end position="317"/>
    </location>
</feature>
<feature type="transmembrane region" description="Helical" evidence="7">
    <location>
        <begin position="411"/>
        <end position="437"/>
    </location>
</feature>
<dbReference type="InterPro" id="IPR036259">
    <property type="entry name" value="MFS_trans_sf"/>
</dbReference>
<feature type="compositionally biased region" description="Polar residues" evidence="6">
    <location>
        <begin position="788"/>
        <end position="803"/>
    </location>
</feature>